<name>A0A076LMA5_9GAMM</name>
<proteinExistence type="predicted"/>
<dbReference type="GeneID" id="41066880"/>
<protein>
    <submittedName>
        <fullName evidence="1">Uncharacterized protein</fullName>
    </submittedName>
</protein>
<accession>A0A076LMA5</accession>
<reference evidence="1 2" key="1">
    <citation type="journal article" date="2012" name="PLoS ONE">
        <title>Edwardsiella comparative phylogenomics reveal the new intra/inter-species taxonomic relationships, virulence evolution and niche adaptation mechanisms.</title>
        <authorList>
            <person name="Yang M."/>
            <person name="Lv Y."/>
            <person name="Xiao J."/>
            <person name="Wu H."/>
            <person name="Zheng H."/>
            <person name="Liu Q."/>
            <person name="Zhang Y."/>
            <person name="Wang Q."/>
        </authorList>
    </citation>
    <scope>NUCLEOTIDE SEQUENCE [LARGE SCALE GENOMIC DNA]</scope>
    <source>
        <strain evidence="2">080813</strain>
    </source>
</reference>
<dbReference type="AlphaFoldDB" id="A0A076LMA5"/>
<organism evidence="1 2">
    <name type="scientific">Edwardsiella anguillarum ET080813</name>
    <dbReference type="NCBI Taxonomy" id="667120"/>
    <lineage>
        <taxon>Bacteria</taxon>
        <taxon>Pseudomonadati</taxon>
        <taxon>Pseudomonadota</taxon>
        <taxon>Gammaproteobacteria</taxon>
        <taxon>Enterobacterales</taxon>
        <taxon>Hafniaceae</taxon>
        <taxon>Edwardsiella</taxon>
    </lineage>
</organism>
<dbReference type="HOGENOM" id="CLU_2045974_0_0_6"/>
<evidence type="ECO:0000313" key="1">
    <source>
        <dbReference type="EMBL" id="AIJ07823.1"/>
    </source>
</evidence>
<dbReference type="KEGG" id="ete:ETEE_1369"/>
<sequence>MNLFLKRNVESFLMAINENEVCNNNDVFFVVKSNLFDLFIEGDADGGVFFTYSIGYRCDNLVKFLSELSPERINGFIIHVFIYRENLCICYQIDDLSSRYEKLLLMNHNKIKSIIERLCR</sequence>
<dbReference type="Proteomes" id="UP000028681">
    <property type="component" value="Chromosome"/>
</dbReference>
<dbReference type="EMBL" id="CP006664">
    <property type="protein sequence ID" value="AIJ07823.1"/>
    <property type="molecule type" value="Genomic_DNA"/>
</dbReference>
<dbReference type="RefSeq" id="WP_144242801.1">
    <property type="nucleotide sequence ID" value="NZ_CP006664.1"/>
</dbReference>
<gene>
    <name evidence="1" type="ORF">ETEE_1369</name>
</gene>
<evidence type="ECO:0000313" key="2">
    <source>
        <dbReference type="Proteomes" id="UP000028681"/>
    </source>
</evidence>